<dbReference type="Proteomes" id="UP000319783">
    <property type="component" value="Unassembled WGS sequence"/>
</dbReference>
<dbReference type="AlphaFoldDB" id="A0A533QC76"/>
<protein>
    <submittedName>
        <fullName evidence="1">Uncharacterized protein</fullName>
    </submittedName>
</protein>
<comment type="caution">
    <text evidence="1">The sequence shown here is derived from an EMBL/GenBank/DDBJ whole genome shotgun (WGS) entry which is preliminary data.</text>
</comment>
<reference evidence="1 2" key="1">
    <citation type="submission" date="2019-04" db="EMBL/GenBank/DDBJ databases">
        <title>Genome of a novel bacterium Candidatus Jettenia ecosi reconstructed from metagenome of an anammox bioreactor.</title>
        <authorList>
            <person name="Mardanov A.V."/>
            <person name="Beletsky A.V."/>
            <person name="Ravin N.V."/>
            <person name="Botchkova E.A."/>
            <person name="Litti Y.V."/>
            <person name="Nozhevnikova A.N."/>
        </authorList>
    </citation>
    <scope>NUCLEOTIDE SEQUENCE [LARGE SCALE GENOMIC DNA]</scope>
    <source>
        <strain evidence="1">J2</strain>
    </source>
</reference>
<evidence type="ECO:0000313" key="2">
    <source>
        <dbReference type="Proteomes" id="UP000319783"/>
    </source>
</evidence>
<gene>
    <name evidence="1" type="ORF">JETT_1681</name>
</gene>
<dbReference type="EMBL" id="SULG01000029">
    <property type="protein sequence ID" value="TLD42039.1"/>
    <property type="molecule type" value="Genomic_DNA"/>
</dbReference>
<evidence type="ECO:0000313" key="1">
    <source>
        <dbReference type="EMBL" id="TLD42039.1"/>
    </source>
</evidence>
<sequence>MIYIDLFEKGVPWKYPYRLSVCPFATALPGNADNPAGGIATVVP</sequence>
<name>A0A533QC76_9BACT</name>
<proteinExistence type="predicted"/>
<accession>A0A533QC76</accession>
<organism evidence="1 2">
    <name type="scientific">Candidatus Jettenia ecosi</name>
    <dbReference type="NCBI Taxonomy" id="2494326"/>
    <lineage>
        <taxon>Bacteria</taxon>
        <taxon>Pseudomonadati</taxon>
        <taxon>Planctomycetota</taxon>
        <taxon>Candidatus Brocadiia</taxon>
        <taxon>Candidatus Brocadiales</taxon>
        <taxon>Candidatus Brocadiaceae</taxon>
        <taxon>Candidatus Jettenia</taxon>
    </lineage>
</organism>